<dbReference type="InterPro" id="IPR032710">
    <property type="entry name" value="NTF2-like_dom_sf"/>
</dbReference>
<dbReference type="Pfam" id="PF13577">
    <property type="entry name" value="SnoaL_4"/>
    <property type="match status" value="1"/>
</dbReference>
<dbReference type="KEGG" id="sami:SAMIE_1032530"/>
<evidence type="ECO:0000313" key="3">
    <source>
        <dbReference type="Proteomes" id="UP000279959"/>
    </source>
</evidence>
<dbReference type="InterPro" id="IPR037401">
    <property type="entry name" value="SnoaL-like"/>
</dbReference>
<dbReference type="AlphaFoldDB" id="A0A494WFN8"/>
<evidence type="ECO:0000259" key="1">
    <source>
        <dbReference type="Pfam" id="PF13577"/>
    </source>
</evidence>
<name>A0A494WFN8_9SPHN</name>
<accession>A0A494WFN8</accession>
<organism evidence="2 3">
    <name type="scientific">Sphingobium amiense</name>
    <dbReference type="NCBI Taxonomy" id="135719"/>
    <lineage>
        <taxon>Bacteria</taxon>
        <taxon>Pseudomonadati</taxon>
        <taxon>Pseudomonadota</taxon>
        <taxon>Alphaproteobacteria</taxon>
        <taxon>Sphingomonadales</taxon>
        <taxon>Sphingomonadaceae</taxon>
        <taxon>Sphingobium</taxon>
    </lineage>
</organism>
<dbReference type="Proteomes" id="UP000279959">
    <property type="component" value="Chromosome"/>
</dbReference>
<proteinExistence type="predicted"/>
<sequence length="170" mass="18608">MTHDQRTIDMLASRAAIHDLAMAYCRGVDRADAALLASVFWEDGIMDAGLMTAPAPQFAQAITAYCRENMDGCFHAISNEWVRIDGDRAVGELYVVAHVSAGGQDVTTGGRYLDRYERRGGVWKIALRTFVADWNEARPASMALDPIYEAGRNRGGWGDADPVAALWRGA</sequence>
<evidence type="ECO:0000313" key="2">
    <source>
        <dbReference type="EMBL" id="BBD99752.1"/>
    </source>
</evidence>
<dbReference type="RefSeq" id="WP_066695790.1">
    <property type="nucleotide sequence ID" value="NZ_AP018664.1"/>
</dbReference>
<reference evidence="2 3" key="1">
    <citation type="submission" date="2018-05" db="EMBL/GenBank/DDBJ databases">
        <title>Complete Genome Sequence of the Nonylphenol-Degrading Bacterium Sphingobium amiense DSM 16289T.</title>
        <authorList>
            <person name="Ootsuka M."/>
            <person name="Nishizawa T."/>
            <person name="Ohta H."/>
        </authorList>
    </citation>
    <scope>NUCLEOTIDE SEQUENCE [LARGE SCALE GENOMIC DNA]</scope>
    <source>
        <strain evidence="2 3">DSM 16289</strain>
    </source>
</reference>
<gene>
    <name evidence="2" type="ORF">SAMIE_1032530</name>
</gene>
<keyword evidence="3" id="KW-1185">Reference proteome</keyword>
<dbReference type="SUPFAM" id="SSF54427">
    <property type="entry name" value="NTF2-like"/>
    <property type="match status" value="1"/>
</dbReference>
<dbReference type="EMBL" id="AP018664">
    <property type="protein sequence ID" value="BBD99752.1"/>
    <property type="molecule type" value="Genomic_DNA"/>
</dbReference>
<dbReference type="Gene3D" id="3.10.450.50">
    <property type="match status" value="1"/>
</dbReference>
<protein>
    <submittedName>
        <fullName evidence="2">Nuclear transport factor 2 family protein</fullName>
    </submittedName>
</protein>
<feature type="domain" description="SnoaL-like" evidence="1">
    <location>
        <begin position="10"/>
        <end position="129"/>
    </location>
</feature>